<evidence type="ECO:0000259" key="5">
    <source>
        <dbReference type="Pfam" id="PF01676"/>
    </source>
</evidence>
<dbReference type="PANTHER" id="PTHR21110">
    <property type="entry name" value="PHOSPHOPENTOMUTASE"/>
    <property type="match status" value="1"/>
</dbReference>
<sequence length="410" mass="45720">MSNRFIVVVLDSFGVGEMKDVAEVRPQDVGANTALHLLESSELKSWNTLIDLGLMNAIDTELPVFKKSSTAICGIANLKHYGADSFFGHQEIMGTNPKKPLFSKLSEVIDDIEITLRNEGYQTKRIYKDGKEILSVNDCMFVGDNIETDLGQAFNVIGAIDLCGFDEIKNVGKIVRGQVKVARVIAFGGSGVSYQNLVDNIKVFDEYIGVDAPGSGVYKANYHVVHLGYGVDEKVQLPYQLHKKGVDCYFYGKVADIVINPSHHNYSCVDSSECFEKLLDDIRKKKDGFYCLNIQETDLAGHAQDVKRYVDRINLCDQYLNKIISELDTNDILLVCADHGNDPTIGHAKHTREKVPLLIYTPNLKDVSLTIGERDTLADIGATVAEYFDCQIQYGTSFLPLLKKKENHYE</sequence>
<dbReference type="Gene3D" id="3.40.720.10">
    <property type="entry name" value="Alkaline Phosphatase, subunit A"/>
    <property type="match status" value="1"/>
</dbReference>
<dbReference type="InterPro" id="IPR010045">
    <property type="entry name" value="DeoB"/>
</dbReference>
<evidence type="ECO:0000256" key="4">
    <source>
        <dbReference type="ARBA" id="ARBA00023235"/>
    </source>
</evidence>
<comment type="caution">
    <text evidence="6">The sequence shown here is derived from an EMBL/GenBank/DDBJ whole genome shotgun (WGS) entry which is preliminary data.</text>
</comment>
<organism evidence="6 7">
    <name type="scientific">Breznakia pachnodae</name>
    <dbReference type="NCBI Taxonomy" id="265178"/>
    <lineage>
        <taxon>Bacteria</taxon>
        <taxon>Bacillati</taxon>
        <taxon>Bacillota</taxon>
        <taxon>Erysipelotrichia</taxon>
        <taxon>Erysipelotrichales</taxon>
        <taxon>Erysipelotrichaceae</taxon>
        <taxon>Breznakia</taxon>
    </lineage>
</organism>
<dbReference type="RefSeq" id="WP_307409389.1">
    <property type="nucleotide sequence ID" value="NZ_JAUSUR010000005.1"/>
</dbReference>
<feature type="domain" description="Metalloenzyme" evidence="5">
    <location>
        <begin position="4"/>
        <end position="389"/>
    </location>
</feature>
<keyword evidence="3" id="KW-0464">Manganese</keyword>
<comment type="similarity">
    <text evidence="1">Belongs to the phosphopentomutase family.</text>
</comment>
<evidence type="ECO:0000256" key="1">
    <source>
        <dbReference type="ARBA" id="ARBA00010373"/>
    </source>
</evidence>
<keyword evidence="2" id="KW-0479">Metal-binding</keyword>
<evidence type="ECO:0000313" key="7">
    <source>
        <dbReference type="Proteomes" id="UP001230220"/>
    </source>
</evidence>
<evidence type="ECO:0000256" key="2">
    <source>
        <dbReference type="ARBA" id="ARBA00022723"/>
    </source>
</evidence>
<dbReference type="PANTHER" id="PTHR21110:SF0">
    <property type="entry name" value="PHOSPHOPENTOMUTASE"/>
    <property type="match status" value="1"/>
</dbReference>
<dbReference type="InterPro" id="IPR024052">
    <property type="entry name" value="Phosphopentomutase_DeoB_cap_sf"/>
</dbReference>
<protein>
    <submittedName>
        <fullName evidence="6">Phosphopentomutase</fullName>
    </submittedName>
</protein>
<dbReference type="Pfam" id="PF01676">
    <property type="entry name" value="Metalloenzyme"/>
    <property type="match status" value="1"/>
</dbReference>
<dbReference type="Gene3D" id="3.30.70.1250">
    <property type="entry name" value="Phosphopentomutase"/>
    <property type="match status" value="1"/>
</dbReference>
<dbReference type="InterPro" id="IPR017850">
    <property type="entry name" value="Alkaline_phosphatase_core_sf"/>
</dbReference>
<dbReference type="SUPFAM" id="SSF53649">
    <property type="entry name" value="Alkaline phosphatase-like"/>
    <property type="match status" value="1"/>
</dbReference>
<dbReference type="NCBIfam" id="NF009049">
    <property type="entry name" value="PRK12383.1"/>
    <property type="match status" value="1"/>
</dbReference>
<keyword evidence="7" id="KW-1185">Reference proteome</keyword>
<proteinExistence type="inferred from homology"/>
<reference evidence="6 7" key="1">
    <citation type="submission" date="2023-07" db="EMBL/GenBank/DDBJ databases">
        <title>Genomic Encyclopedia of Type Strains, Phase IV (KMG-IV): sequencing the most valuable type-strain genomes for metagenomic binning, comparative biology and taxonomic classification.</title>
        <authorList>
            <person name="Goeker M."/>
        </authorList>
    </citation>
    <scope>NUCLEOTIDE SEQUENCE [LARGE SCALE GENOMIC DNA]</scope>
    <source>
        <strain evidence="6 7">DSM 16784</strain>
    </source>
</reference>
<dbReference type="InterPro" id="IPR006124">
    <property type="entry name" value="Metalloenzyme"/>
</dbReference>
<accession>A0ABU0E5R9</accession>
<dbReference type="Proteomes" id="UP001230220">
    <property type="component" value="Unassembled WGS sequence"/>
</dbReference>
<gene>
    <name evidence="6" type="ORF">J2S15_002844</name>
</gene>
<dbReference type="EMBL" id="JAUSUR010000005">
    <property type="protein sequence ID" value="MDQ0362091.1"/>
    <property type="molecule type" value="Genomic_DNA"/>
</dbReference>
<dbReference type="PIRSF" id="PIRSF001491">
    <property type="entry name" value="Ppentomutase"/>
    <property type="match status" value="1"/>
</dbReference>
<name>A0ABU0E5R9_9FIRM</name>
<evidence type="ECO:0000256" key="3">
    <source>
        <dbReference type="ARBA" id="ARBA00023211"/>
    </source>
</evidence>
<keyword evidence="4" id="KW-0413">Isomerase</keyword>
<dbReference type="CDD" id="cd16009">
    <property type="entry name" value="PPM"/>
    <property type="match status" value="1"/>
</dbReference>
<evidence type="ECO:0000313" key="6">
    <source>
        <dbReference type="EMBL" id="MDQ0362091.1"/>
    </source>
</evidence>